<feature type="compositionally biased region" description="Basic and acidic residues" evidence="1">
    <location>
        <begin position="527"/>
        <end position="549"/>
    </location>
</feature>
<accession>A0A1L7X8U4</accession>
<feature type="compositionally biased region" description="Basic and acidic residues" evidence="1">
    <location>
        <begin position="30"/>
        <end position="44"/>
    </location>
</feature>
<gene>
    <name evidence="2" type="ORF">PAC_11303</name>
</gene>
<protein>
    <submittedName>
        <fullName evidence="2">Uncharacterized protein</fullName>
    </submittedName>
</protein>
<feature type="compositionally biased region" description="Basic residues" evidence="1">
    <location>
        <begin position="302"/>
        <end position="313"/>
    </location>
</feature>
<feature type="compositionally biased region" description="Basic and acidic residues" evidence="1">
    <location>
        <begin position="70"/>
        <end position="83"/>
    </location>
</feature>
<feature type="region of interest" description="Disordered" evidence="1">
    <location>
        <begin position="256"/>
        <end position="418"/>
    </location>
</feature>
<reference evidence="2 3" key="1">
    <citation type="submission" date="2016-03" db="EMBL/GenBank/DDBJ databases">
        <authorList>
            <person name="Ploux O."/>
        </authorList>
    </citation>
    <scope>NUCLEOTIDE SEQUENCE [LARGE SCALE GENOMIC DNA]</scope>
    <source>
        <strain evidence="2 3">UAMH 11012</strain>
    </source>
</reference>
<feature type="region of interest" description="Disordered" evidence="1">
    <location>
        <begin position="1"/>
        <end position="215"/>
    </location>
</feature>
<dbReference type="EMBL" id="FJOG01000018">
    <property type="protein sequence ID" value="CZR61407.1"/>
    <property type="molecule type" value="Genomic_DNA"/>
</dbReference>
<keyword evidence="3" id="KW-1185">Reference proteome</keyword>
<feature type="compositionally biased region" description="Polar residues" evidence="1">
    <location>
        <begin position="558"/>
        <end position="572"/>
    </location>
</feature>
<dbReference type="Proteomes" id="UP000184330">
    <property type="component" value="Unassembled WGS sequence"/>
</dbReference>
<dbReference type="STRING" id="576137.A0A1L7X8U4"/>
<dbReference type="AlphaFoldDB" id="A0A1L7X8U4"/>
<feature type="compositionally biased region" description="Basic and acidic residues" evidence="1">
    <location>
        <begin position="354"/>
        <end position="369"/>
    </location>
</feature>
<feature type="region of interest" description="Disordered" evidence="1">
    <location>
        <begin position="521"/>
        <end position="582"/>
    </location>
</feature>
<proteinExistence type="predicted"/>
<feature type="compositionally biased region" description="Polar residues" evidence="1">
    <location>
        <begin position="149"/>
        <end position="168"/>
    </location>
</feature>
<feature type="region of interest" description="Disordered" evidence="1">
    <location>
        <begin position="448"/>
        <end position="491"/>
    </location>
</feature>
<evidence type="ECO:0000313" key="2">
    <source>
        <dbReference type="EMBL" id="CZR61407.1"/>
    </source>
</evidence>
<feature type="compositionally biased region" description="Basic and acidic residues" evidence="1">
    <location>
        <begin position="272"/>
        <end position="281"/>
    </location>
</feature>
<evidence type="ECO:0000256" key="1">
    <source>
        <dbReference type="SAM" id="MobiDB-lite"/>
    </source>
</evidence>
<sequence length="582" mass="64140">MGSDKARPAYLEEEDETSGKPVRGTRRSAAVREKPKVSHRESKTGKGRRTQGDPAYPAEQSTNVAQHLEVLSKDKAVRLERRGSTSSSTKSPRKSNRPPLAHDNRAYPKITIPNTPMRPDSTYYGIPSSPAVHTPGVSQQHNLAIRPRAQTSQTYPRPSSYYSASTSQGGAGPPLSYSAYYQQSPMITPSYPPPSPSSSFMRYAATPQPQPQYQVAPQYQTAPEYQVTSGQDYFTPHAMSRPLAQRFDPIARTQSAMDTIPRTGSAFGARDMNPRGIRDSYDPGYYDDGYTSANEGATIRRKDSKRNSFRHGAAKSTFSQADRDSVAMPPPSRPGILRRSTAADDYLDPVGQELDFRDTRTQYRDEPRPTRRPSVTRHSVSYDLDRSSGGVRIEPANTGRRRQSWYDQAASSGTGASSAYEDKLNQAASYQEDVAGPTVPLTAEVLKRQQRREAGSSRSTKSSQSRDESDYKKSATTRTTRSGSGNDDENVTIKVTGTARVMVGGAQIDCADGGAIEIKRRQSIRGGSERSSSDFGDKYGDRRIEDRQSRVGRPSARSRISSQSGQSYTRTPQYPPEGSNYF</sequence>
<feature type="compositionally biased region" description="Low complexity" evidence="1">
    <location>
        <begin position="476"/>
        <end position="485"/>
    </location>
</feature>
<feature type="compositionally biased region" description="Basic and acidic residues" evidence="1">
    <location>
        <begin position="464"/>
        <end position="473"/>
    </location>
</feature>
<name>A0A1L7X8U4_9HELO</name>
<feature type="compositionally biased region" description="Low complexity" evidence="1">
    <location>
        <begin position="197"/>
        <end position="215"/>
    </location>
</feature>
<evidence type="ECO:0000313" key="3">
    <source>
        <dbReference type="Proteomes" id="UP000184330"/>
    </source>
</evidence>
<organism evidence="2 3">
    <name type="scientific">Phialocephala subalpina</name>
    <dbReference type="NCBI Taxonomy" id="576137"/>
    <lineage>
        <taxon>Eukaryota</taxon>
        <taxon>Fungi</taxon>
        <taxon>Dikarya</taxon>
        <taxon>Ascomycota</taxon>
        <taxon>Pezizomycotina</taxon>
        <taxon>Leotiomycetes</taxon>
        <taxon>Helotiales</taxon>
        <taxon>Mollisiaceae</taxon>
        <taxon>Phialocephala</taxon>
        <taxon>Phialocephala fortinii species complex</taxon>
    </lineage>
</organism>
<dbReference type="OrthoDB" id="4898142at2759"/>
<feature type="compositionally biased region" description="Low complexity" evidence="1">
    <location>
        <begin position="409"/>
        <end position="418"/>
    </location>
</feature>